<comment type="pathway">
    <text evidence="1">Cofactor biosynthesis; ubiquinone biosynthesis.</text>
</comment>
<dbReference type="InterPro" id="IPR036527">
    <property type="entry name" value="SCP2_sterol-bd_dom_sf"/>
</dbReference>
<proteinExistence type="inferred from homology"/>
<dbReference type="SUPFAM" id="SSF55718">
    <property type="entry name" value="SCP-like"/>
    <property type="match status" value="1"/>
</dbReference>
<dbReference type="InterPro" id="IPR016830">
    <property type="entry name" value="UbiT"/>
</dbReference>
<evidence type="ECO:0000313" key="3">
    <source>
        <dbReference type="EMBL" id="OGI63170.1"/>
    </source>
</evidence>
<dbReference type="GO" id="GO:0006744">
    <property type="term" value="P:ubiquinone biosynthetic process"/>
    <property type="evidence" value="ECO:0007669"/>
    <property type="project" value="UniProtKB-UniRule"/>
</dbReference>
<dbReference type="Pfam" id="PF02036">
    <property type="entry name" value="SCP2"/>
    <property type="match status" value="1"/>
</dbReference>
<reference evidence="3 4" key="1">
    <citation type="journal article" date="2016" name="Nat. Commun.">
        <title>Thousands of microbial genomes shed light on interconnected biogeochemical processes in an aquifer system.</title>
        <authorList>
            <person name="Anantharaman K."/>
            <person name="Brown C.T."/>
            <person name="Hug L.A."/>
            <person name="Sharon I."/>
            <person name="Castelle C.J."/>
            <person name="Probst A.J."/>
            <person name="Thomas B.C."/>
            <person name="Singh A."/>
            <person name="Wilkins M.J."/>
            <person name="Karaoz U."/>
            <person name="Brodie E.L."/>
            <person name="Williams K.H."/>
            <person name="Hubbard S.S."/>
            <person name="Banfield J.F."/>
        </authorList>
    </citation>
    <scope>NUCLEOTIDE SEQUENCE [LARGE SCALE GENOMIC DNA]</scope>
</reference>
<comment type="function">
    <text evidence="1">Required for O(2)-independent ubiquinone (coenzyme Q) biosynthesis. Likely functions as an accessory factor.</text>
</comment>
<comment type="similarity">
    <text evidence="1">Belongs to the UbiT family.</text>
</comment>
<gene>
    <name evidence="1" type="primary">ubiT</name>
    <name evidence="3" type="ORF">A2W18_06380</name>
</gene>
<dbReference type="HAMAP" id="MF_02231">
    <property type="entry name" value="UbiT"/>
    <property type="match status" value="1"/>
</dbReference>
<dbReference type="AlphaFoldDB" id="A0A1F6V0F7"/>
<protein>
    <recommendedName>
        <fullName evidence="1">Ubiquinone biosynthesis accessory factor UbiT</fullName>
    </recommendedName>
</protein>
<dbReference type="EMBL" id="MFSP01000160">
    <property type="protein sequence ID" value="OGI63170.1"/>
    <property type="molecule type" value="Genomic_DNA"/>
</dbReference>
<name>A0A1F6V0F7_9PROT</name>
<accession>A0A1F6V0F7</accession>
<evidence type="ECO:0000256" key="1">
    <source>
        <dbReference type="HAMAP-Rule" id="MF_02231"/>
    </source>
</evidence>
<comment type="caution">
    <text evidence="3">The sequence shown here is derived from an EMBL/GenBank/DDBJ whole genome shotgun (WGS) entry which is preliminary data.</text>
</comment>
<feature type="domain" description="SCP2" evidence="2">
    <location>
        <begin position="33"/>
        <end position="126"/>
    </location>
</feature>
<dbReference type="InterPro" id="IPR003033">
    <property type="entry name" value="SCP2_sterol-bd_dom"/>
</dbReference>
<sequence>MAESSALVVSGILLRGLPDALTSHVVAAVVNHALRGQRIAARLSELDGHTVCLDIHDIGSLLTFQIRARRLVAVPPRTTAVRIRGSLRDFLDLVRRREDPDTLFFQRRLCIEGDVETGLHVKNLIDSLDYDWDAHVRAVLPQSLAERVIRLSHRFRATRA</sequence>
<dbReference type="Proteomes" id="UP000179076">
    <property type="component" value="Unassembled WGS sequence"/>
</dbReference>
<dbReference type="UniPathway" id="UPA00232"/>
<organism evidence="3 4">
    <name type="scientific">Candidatus Muproteobacteria bacterium RBG_16_60_9</name>
    <dbReference type="NCBI Taxonomy" id="1817755"/>
    <lineage>
        <taxon>Bacteria</taxon>
        <taxon>Pseudomonadati</taxon>
        <taxon>Pseudomonadota</taxon>
        <taxon>Candidatus Muproteobacteria</taxon>
    </lineage>
</organism>
<evidence type="ECO:0000313" key="4">
    <source>
        <dbReference type="Proteomes" id="UP000179076"/>
    </source>
</evidence>
<evidence type="ECO:0000259" key="2">
    <source>
        <dbReference type="Pfam" id="PF02036"/>
    </source>
</evidence>
<keyword evidence="1" id="KW-0831">Ubiquinone biosynthesis</keyword>